<gene>
    <name evidence="1" type="ORF">GCM10010405_54510</name>
</gene>
<protein>
    <submittedName>
        <fullName evidence="1">Uncharacterized protein</fullName>
    </submittedName>
</protein>
<dbReference type="RefSeq" id="WP_344328232.1">
    <property type="nucleotide sequence ID" value="NZ_BAAASZ010000042.1"/>
</dbReference>
<accession>A0ABP5XSX8</accession>
<reference evidence="2" key="1">
    <citation type="journal article" date="2019" name="Int. J. Syst. Evol. Microbiol.">
        <title>The Global Catalogue of Microorganisms (GCM) 10K type strain sequencing project: providing services to taxonomists for standard genome sequencing and annotation.</title>
        <authorList>
            <consortium name="The Broad Institute Genomics Platform"/>
            <consortium name="The Broad Institute Genome Sequencing Center for Infectious Disease"/>
            <person name="Wu L."/>
            <person name="Ma J."/>
        </authorList>
    </citation>
    <scope>NUCLEOTIDE SEQUENCE [LARGE SCALE GENOMIC DNA]</scope>
    <source>
        <strain evidence="2">JCM 6305</strain>
    </source>
</reference>
<proteinExistence type="predicted"/>
<dbReference type="Proteomes" id="UP001501638">
    <property type="component" value="Unassembled WGS sequence"/>
</dbReference>
<sequence>MIQHAAGPSGAGAADGRLPVDWLSPTGRLPAVLSAWERGVLAEVPTGIAWDVVRLPARLVHETVQRLRAAGAPLGPVLSALLGAEFFVAPGSADGWDVAEGTVLPYGTLVLMPDPGVVGHRRIGDRGWLVAPAGQPLSRGADLRDAYAEARAHAAEAAEVLG</sequence>
<comment type="caution">
    <text evidence="1">The sequence shown here is derived from an EMBL/GenBank/DDBJ whole genome shotgun (WGS) entry which is preliminary data.</text>
</comment>
<keyword evidence="2" id="KW-1185">Reference proteome</keyword>
<organism evidence="1 2">
    <name type="scientific">Streptomyces macrosporus</name>
    <dbReference type="NCBI Taxonomy" id="44032"/>
    <lineage>
        <taxon>Bacteria</taxon>
        <taxon>Bacillati</taxon>
        <taxon>Actinomycetota</taxon>
        <taxon>Actinomycetes</taxon>
        <taxon>Kitasatosporales</taxon>
        <taxon>Streptomycetaceae</taxon>
        <taxon>Streptomyces</taxon>
    </lineage>
</organism>
<dbReference type="EMBL" id="BAAASZ010000042">
    <property type="protein sequence ID" value="GAA2463176.1"/>
    <property type="molecule type" value="Genomic_DNA"/>
</dbReference>
<evidence type="ECO:0000313" key="1">
    <source>
        <dbReference type="EMBL" id="GAA2463176.1"/>
    </source>
</evidence>
<name>A0ABP5XSX8_9ACTN</name>
<evidence type="ECO:0000313" key="2">
    <source>
        <dbReference type="Proteomes" id="UP001501638"/>
    </source>
</evidence>